<dbReference type="FunFam" id="2.10.25.10:FF:000153">
    <property type="entry name" value="MUC5B isoform 1"/>
    <property type="match status" value="1"/>
</dbReference>
<keyword evidence="3" id="KW-0677">Repeat</keyword>
<comment type="subcellular location">
    <subcellularLocation>
        <location evidence="1">Secreted</location>
    </subcellularLocation>
</comment>
<dbReference type="SMART" id="SM00832">
    <property type="entry name" value="C8"/>
    <property type="match status" value="1"/>
</dbReference>
<dbReference type="Gene3D" id="2.10.25.10">
    <property type="entry name" value="Laminin"/>
    <property type="match status" value="1"/>
</dbReference>
<accession>A0A3P8U089</accession>
<keyword evidence="8" id="KW-1185">Reference proteome</keyword>
<dbReference type="PROSITE" id="PS51233">
    <property type="entry name" value="VWFD"/>
    <property type="match status" value="2"/>
</dbReference>
<dbReference type="PANTHER" id="PTHR11339">
    <property type="entry name" value="EXTRACELLULAR MATRIX GLYCOPROTEIN RELATED"/>
    <property type="match status" value="1"/>
</dbReference>
<evidence type="ECO:0000256" key="2">
    <source>
        <dbReference type="ARBA" id="ARBA00022525"/>
    </source>
</evidence>
<evidence type="ECO:0000256" key="1">
    <source>
        <dbReference type="ARBA" id="ARBA00004613"/>
    </source>
</evidence>
<dbReference type="GO" id="GO:0005615">
    <property type="term" value="C:extracellular space"/>
    <property type="evidence" value="ECO:0007669"/>
    <property type="project" value="TreeGrafter"/>
</dbReference>
<dbReference type="Proteomes" id="UP000265080">
    <property type="component" value="Chromosome 4"/>
</dbReference>
<dbReference type="Gene3D" id="2.10.70.10">
    <property type="entry name" value="Complement Module, domain 1"/>
    <property type="match status" value="1"/>
</dbReference>
<dbReference type="InterPro" id="IPR036084">
    <property type="entry name" value="Ser_inhib-like_sf"/>
</dbReference>
<dbReference type="InterPro" id="IPR001846">
    <property type="entry name" value="VWF_type-D"/>
</dbReference>
<dbReference type="Pfam" id="PF08742">
    <property type="entry name" value="C8"/>
    <property type="match status" value="1"/>
</dbReference>
<sequence length="425" mass="47361">SHNGQLCSIWGNYHFKTFDGDFFDLPFTCNYILAHQCKGSYDSFNIQLQRQDINGDITVQKVLMKLDVVLVELTSTSIKVNDNPVDMPFSQTGISIVKTAESYVQIEANLGLVIMWNQKDSLWVCIELDAKFKNQTCGLCGDFNGIQIHDEFIQSGDSVNLELYAARWKVNGPTDNCEETVLFNKIYCYPQTKTCESLLTGPAFLSCQDLIDTDSFIKACEEDLCYCSSNTSCLCSTISEYSRQCSHAGGSPQQWKTTQLCAKTCPFNMEYKECGNPCTDTCSNPRGSQTCDEHCTDGCFCPSGTVFDDITQSGCVAVNQCSCLHNGQRYDPGESYSKACQNCTCSRGQWNCQDVDCPGVCSVRGGSHFSTFDDKMYTFHGHCSYVLAKVFILVLGDLVECEKSNRATCLTTITLRLRENTVKHI</sequence>
<dbReference type="SMART" id="SM00215">
    <property type="entry name" value="VWC_out"/>
    <property type="match status" value="1"/>
</dbReference>
<organism evidence="7 8">
    <name type="scientific">Amphiprion percula</name>
    <name type="common">Orange clownfish</name>
    <name type="synonym">Lutjanus percula</name>
    <dbReference type="NCBI Taxonomy" id="161767"/>
    <lineage>
        <taxon>Eukaryota</taxon>
        <taxon>Metazoa</taxon>
        <taxon>Chordata</taxon>
        <taxon>Craniata</taxon>
        <taxon>Vertebrata</taxon>
        <taxon>Euteleostomi</taxon>
        <taxon>Actinopterygii</taxon>
        <taxon>Neopterygii</taxon>
        <taxon>Teleostei</taxon>
        <taxon>Neoteleostei</taxon>
        <taxon>Acanthomorphata</taxon>
        <taxon>Ovalentaria</taxon>
        <taxon>Pomacentridae</taxon>
        <taxon>Amphiprion</taxon>
    </lineage>
</organism>
<dbReference type="Ensembl" id="ENSAPET00000032767.1">
    <property type="protein sequence ID" value="ENSAPEP00000031920.1"/>
    <property type="gene ID" value="ENSAPEG00000022619.1"/>
</dbReference>
<dbReference type="InterPro" id="IPR014853">
    <property type="entry name" value="VWF/SSPO/ZAN-like_Cys-rich_dom"/>
</dbReference>
<evidence type="ECO:0000256" key="4">
    <source>
        <dbReference type="ARBA" id="ARBA00023157"/>
    </source>
</evidence>
<dbReference type="InterPro" id="IPR002919">
    <property type="entry name" value="TIL_dom"/>
</dbReference>
<reference evidence="7" key="3">
    <citation type="submission" date="2025-09" db="UniProtKB">
        <authorList>
            <consortium name="Ensembl"/>
        </authorList>
    </citation>
    <scope>IDENTIFICATION</scope>
</reference>
<reference evidence="7 8" key="1">
    <citation type="submission" date="2018-03" db="EMBL/GenBank/DDBJ databases">
        <title>Finding Nemo's genes: A chromosome-scale reference assembly of the genome of the orange clownfish Amphiprion percula.</title>
        <authorList>
            <person name="Lehmann R."/>
        </authorList>
    </citation>
    <scope>NUCLEOTIDE SEQUENCE</scope>
</reference>
<dbReference type="Pfam" id="PF00094">
    <property type="entry name" value="VWD"/>
    <property type="match status" value="2"/>
</dbReference>
<keyword evidence="4" id="KW-1015">Disulfide bond</keyword>
<name>A0A3P8U089_AMPPE</name>
<evidence type="ECO:0000256" key="3">
    <source>
        <dbReference type="ARBA" id="ARBA00022737"/>
    </source>
</evidence>
<keyword evidence="2" id="KW-0964">Secreted</keyword>
<proteinExistence type="predicted"/>
<evidence type="ECO:0000313" key="8">
    <source>
        <dbReference type="Proteomes" id="UP000265080"/>
    </source>
</evidence>
<dbReference type="AlphaFoldDB" id="A0A3P8U089"/>
<feature type="domain" description="VWFD" evidence="6">
    <location>
        <begin position="5"/>
        <end position="178"/>
    </location>
</feature>
<protein>
    <recommendedName>
        <fullName evidence="6">VWFD domain-containing protein</fullName>
    </recommendedName>
</protein>
<dbReference type="CDD" id="cd19941">
    <property type="entry name" value="TIL"/>
    <property type="match status" value="1"/>
</dbReference>
<evidence type="ECO:0000313" key="7">
    <source>
        <dbReference type="Ensembl" id="ENSAPEP00000031920.1"/>
    </source>
</evidence>
<dbReference type="InterPro" id="IPR001007">
    <property type="entry name" value="VWF_dom"/>
</dbReference>
<dbReference type="GO" id="GO:0031012">
    <property type="term" value="C:extracellular matrix"/>
    <property type="evidence" value="ECO:0007669"/>
    <property type="project" value="TreeGrafter"/>
</dbReference>
<dbReference type="InterPro" id="IPR050780">
    <property type="entry name" value="Mucin_vWF_Thrombospondin_sf"/>
</dbReference>
<dbReference type="SUPFAM" id="SSF57567">
    <property type="entry name" value="Serine protease inhibitors"/>
    <property type="match status" value="1"/>
</dbReference>
<dbReference type="Pfam" id="PF01826">
    <property type="entry name" value="TIL"/>
    <property type="match status" value="1"/>
</dbReference>
<feature type="domain" description="VWFD" evidence="6">
    <location>
        <begin position="359"/>
        <end position="425"/>
    </location>
</feature>
<dbReference type="PANTHER" id="PTHR11339:SF408">
    <property type="entry name" value="MUCIN-5B"/>
    <property type="match status" value="1"/>
</dbReference>
<dbReference type="GeneTree" id="ENSGT00940000156076"/>
<reference evidence="7" key="2">
    <citation type="submission" date="2025-08" db="UniProtKB">
        <authorList>
            <consortium name="Ensembl"/>
        </authorList>
    </citation>
    <scope>IDENTIFICATION</scope>
</reference>
<evidence type="ECO:0000256" key="5">
    <source>
        <dbReference type="ARBA" id="ARBA00023180"/>
    </source>
</evidence>
<dbReference type="SMART" id="SM00216">
    <property type="entry name" value="VWD"/>
    <property type="match status" value="1"/>
</dbReference>
<evidence type="ECO:0000259" key="6">
    <source>
        <dbReference type="PROSITE" id="PS51233"/>
    </source>
</evidence>
<keyword evidence="5" id="KW-0325">Glycoprotein</keyword>